<protein>
    <submittedName>
        <fullName evidence="2">TIGR03032 family protein</fullName>
    </submittedName>
</protein>
<comment type="caution">
    <text evidence="2">The sequence shown here is derived from an EMBL/GenBank/DDBJ whole genome shotgun (WGS) entry which is preliminary data.</text>
</comment>
<dbReference type="NCBIfam" id="TIGR03032">
    <property type="entry name" value="TIGR03032 family protein"/>
    <property type="match status" value="1"/>
</dbReference>
<dbReference type="AlphaFoldDB" id="A0A9X2F6I4"/>
<reference evidence="2" key="1">
    <citation type="submission" date="2022-06" db="EMBL/GenBank/DDBJ databases">
        <title>Aeoliella straminimaris, a novel planctomycete from sediments.</title>
        <authorList>
            <person name="Vitorino I.R."/>
            <person name="Lage O.M."/>
        </authorList>
    </citation>
    <scope>NUCLEOTIDE SEQUENCE</scope>
    <source>
        <strain evidence="2">ICT_H6.2</strain>
    </source>
</reference>
<feature type="domain" description="Conserved hypothetical protein CHP03032" evidence="1">
    <location>
        <begin position="2"/>
        <end position="315"/>
    </location>
</feature>
<name>A0A9X2F6I4_9BACT</name>
<keyword evidence="3" id="KW-1185">Reference proteome</keyword>
<sequence>MSWLEELDASLAVTTYQVGKLLLLGRNDRGQLATSERSFRRAMGVTTDGQTLWLATAFQVWRMEHQFDNHARDAGYDRLFVPRIAYTTGDLDLHDIAIDSLGQPLFVATLFNCLATVSTEQSFEQVWRPPFITTLTAEDRCHLNGLAMVDGQPRYVTLCHQSDVNRAWKKHRMLGGELWSTTDNEPIVTGLSMPHSPRWHDGRLWLLNSGTGYLGYVDLDRGEFEPVAFVPGYARGLAFVDHYAIVGLSRPREQNKFGGLALDDELAKRGMTSYAGLAIVDLETGQTVQTLEIEGRIAELYDVAVLAGIHRPAALGLSPNDLRYNVWADAEAGRRHWRRTPRK</sequence>
<dbReference type="Pfam" id="PF16261">
    <property type="entry name" value="DUF4915"/>
    <property type="match status" value="1"/>
</dbReference>
<evidence type="ECO:0000259" key="1">
    <source>
        <dbReference type="Pfam" id="PF16261"/>
    </source>
</evidence>
<dbReference type="EMBL" id="JAMXLR010000020">
    <property type="protein sequence ID" value="MCO6043160.1"/>
    <property type="molecule type" value="Genomic_DNA"/>
</dbReference>
<evidence type="ECO:0000313" key="3">
    <source>
        <dbReference type="Proteomes" id="UP001155241"/>
    </source>
</evidence>
<dbReference type="InterPro" id="IPR017481">
    <property type="entry name" value="CHP03032"/>
</dbReference>
<proteinExistence type="predicted"/>
<dbReference type="SUPFAM" id="SSF63825">
    <property type="entry name" value="YWTD domain"/>
    <property type="match status" value="1"/>
</dbReference>
<accession>A0A9X2F6I4</accession>
<dbReference type="RefSeq" id="WP_252851259.1">
    <property type="nucleotide sequence ID" value="NZ_JAMXLR010000020.1"/>
</dbReference>
<dbReference type="Proteomes" id="UP001155241">
    <property type="component" value="Unassembled WGS sequence"/>
</dbReference>
<evidence type="ECO:0000313" key="2">
    <source>
        <dbReference type="EMBL" id="MCO6043160.1"/>
    </source>
</evidence>
<organism evidence="2 3">
    <name type="scientific">Aeoliella straminimaris</name>
    <dbReference type="NCBI Taxonomy" id="2954799"/>
    <lineage>
        <taxon>Bacteria</taxon>
        <taxon>Pseudomonadati</taxon>
        <taxon>Planctomycetota</taxon>
        <taxon>Planctomycetia</taxon>
        <taxon>Pirellulales</taxon>
        <taxon>Lacipirellulaceae</taxon>
        <taxon>Aeoliella</taxon>
    </lineage>
</organism>
<gene>
    <name evidence="2" type="ORF">NG895_04520</name>
</gene>